<evidence type="ECO:0000256" key="1">
    <source>
        <dbReference type="SAM" id="MobiDB-lite"/>
    </source>
</evidence>
<accession>A0AAQ3L0T1</accession>
<proteinExistence type="predicted"/>
<keyword evidence="3" id="KW-1185">Reference proteome</keyword>
<dbReference type="Proteomes" id="UP001327560">
    <property type="component" value="Chromosome 8"/>
</dbReference>
<sequence length="135" mass="14574">MLKCRSSWWGKRATMSEPGIRRVACPPSYKKTDEDAAQNISAMESGIRQLAAIDGIMRSGRGGGLYEETRRRKHNQRNLRAGTRTTGSGMITTYPRACLERALQAINSLAADLQHGSAAAAVISSPGSTSVHKAE</sequence>
<evidence type="ECO:0000313" key="2">
    <source>
        <dbReference type="EMBL" id="WOL18200.1"/>
    </source>
</evidence>
<organism evidence="2 3">
    <name type="scientific">Canna indica</name>
    <name type="common">Indian-shot</name>
    <dbReference type="NCBI Taxonomy" id="4628"/>
    <lineage>
        <taxon>Eukaryota</taxon>
        <taxon>Viridiplantae</taxon>
        <taxon>Streptophyta</taxon>
        <taxon>Embryophyta</taxon>
        <taxon>Tracheophyta</taxon>
        <taxon>Spermatophyta</taxon>
        <taxon>Magnoliopsida</taxon>
        <taxon>Liliopsida</taxon>
        <taxon>Zingiberales</taxon>
        <taxon>Cannaceae</taxon>
        <taxon>Canna</taxon>
    </lineage>
</organism>
<feature type="region of interest" description="Disordered" evidence="1">
    <location>
        <begin position="63"/>
        <end position="90"/>
    </location>
</feature>
<dbReference type="EMBL" id="CP136897">
    <property type="protein sequence ID" value="WOL18200.1"/>
    <property type="molecule type" value="Genomic_DNA"/>
</dbReference>
<evidence type="ECO:0000313" key="3">
    <source>
        <dbReference type="Proteomes" id="UP001327560"/>
    </source>
</evidence>
<gene>
    <name evidence="2" type="ORF">Cni_G26993</name>
</gene>
<reference evidence="2 3" key="1">
    <citation type="submission" date="2023-10" db="EMBL/GenBank/DDBJ databases">
        <title>Chromosome-scale genome assembly provides insights into flower coloration mechanisms of Canna indica.</title>
        <authorList>
            <person name="Li C."/>
        </authorList>
    </citation>
    <scope>NUCLEOTIDE SEQUENCE [LARGE SCALE GENOMIC DNA]</scope>
    <source>
        <tissue evidence="2">Flower</tissue>
    </source>
</reference>
<name>A0AAQ3L0T1_9LILI</name>
<protein>
    <submittedName>
        <fullName evidence="2">Uncharacterized protein</fullName>
    </submittedName>
</protein>
<dbReference type="AlphaFoldDB" id="A0AAQ3L0T1"/>